<dbReference type="eggNOG" id="COG4726">
    <property type="taxonomic scope" value="Bacteria"/>
</dbReference>
<sequence length="644" mass="69536">MNAATKIAFPRARRERGTGCHDERGSALFVVLILALVMAGMLASVLSYLNSEAQLEKRSDVRLESTYAAEFAFEKAFTDLKAQIAQYNLPNIAQTTAVTNLTLAPSDQFGTAQGYTWKTFLTVPVEDGVVVDKHTGFNAVRGSYHYVSAIEFQRQTPGMTAPVQMSFQREWIYSIKPLFQYAIFYDSDMELFPGAKFVVGGRVHSNGTIYTNTAASITYSDYVTYVNGISKDYAPNDKHHKDVLTGPVTYAKGHPTASSREDPPGSMAKDTDDSNVNNDGARELIEIPDTHQNDPSASERLYNQAGLKVLVNTTGATASSASNVSVGSKSRVYMTEDGTIIPAGDPLATVLNTMISNPATKKTVTDYRENSAAVTVTEVNVAALTTAYEAGGLPATIPSTAKWPDDSSVPAALKNQDIPSDLRGKKLWNGVLYVANVTDSTTNPVAVKIINGTDLPDGSKPLSTKAGLTIVSENPAYIVGDYNTGGNSPAVNDGDKALDSKNYVAGYTVQPAAVIADAVTVLSRYWDSDDYNNKATLSSRKPTNTTINTALISGIVKTTTSAYSGGVENYIRLLEDWGGKRLTYYGSIINLYESQQATAPWAGSAYGVPTRNWYFDTQFSDPSKLPPGTPTVRSLQRGQWVQLQ</sequence>
<keyword evidence="4" id="KW-1185">Reference proteome</keyword>
<keyword evidence="2" id="KW-0472">Membrane</keyword>
<reference evidence="3 4" key="1">
    <citation type="journal article" date="2011" name="J. Bacteriol.">
        <title>Genome sequence of the verrucomicrobium Opitutus terrae PB90-1, an abundant inhabitant of rice paddy soil ecosystems.</title>
        <authorList>
            <person name="van Passel M.W."/>
            <person name="Kant R."/>
            <person name="Palva A."/>
            <person name="Copeland A."/>
            <person name="Lucas S."/>
            <person name="Lapidus A."/>
            <person name="Glavina del Rio T."/>
            <person name="Pitluck S."/>
            <person name="Goltsman E."/>
            <person name="Clum A."/>
            <person name="Sun H."/>
            <person name="Schmutz J."/>
            <person name="Larimer F.W."/>
            <person name="Land M.L."/>
            <person name="Hauser L."/>
            <person name="Kyrpides N."/>
            <person name="Mikhailova N."/>
            <person name="Richardson P.P."/>
            <person name="Janssen P.H."/>
            <person name="de Vos W.M."/>
            <person name="Smidt H."/>
        </authorList>
    </citation>
    <scope>NUCLEOTIDE SEQUENCE [LARGE SCALE GENOMIC DNA]</scope>
    <source>
        <strain evidence="4">DSM 11246 / JCM 15787 / PB90-1</strain>
    </source>
</reference>
<keyword evidence="2" id="KW-0812">Transmembrane</keyword>
<protein>
    <recommendedName>
        <fullName evidence="5">Type 4 fimbrial biogenesis protein PilX N-terminal domain-containing protein</fullName>
    </recommendedName>
</protein>
<dbReference type="Proteomes" id="UP000007013">
    <property type="component" value="Chromosome"/>
</dbReference>
<dbReference type="RefSeq" id="WP_012373713.1">
    <property type="nucleotide sequence ID" value="NC_010571.1"/>
</dbReference>
<evidence type="ECO:0008006" key="5">
    <source>
        <dbReference type="Google" id="ProtNLM"/>
    </source>
</evidence>
<dbReference type="EMBL" id="CP001032">
    <property type="protein sequence ID" value="ACB74175.1"/>
    <property type="molecule type" value="Genomic_DNA"/>
</dbReference>
<evidence type="ECO:0000256" key="1">
    <source>
        <dbReference type="SAM" id="MobiDB-lite"/>
    </source>
</evidence>
<keyword evidence="2" id="KW-1133">Transmembrane helix</keyword>
<gene>
    <name evidence="3" type="ordered locus">Oter_0887</name>
</gene>
<evidence type="ECO:0000313" key="3">
    <source>
        <dbReference type="EMBL" id="ACB74175.1"/>
    </source>
</evidence>
<dbReference type="KEGG" id="ote:Oter_0887"/>
<evidence type="ECO:0000313" key="4">
    <source>
        <dbReference type="Proteomes" id="UP000007013"/>
    </source>
</evidence>
<accession>B1ZWP8</accession>
<feature type="region of interest" description="Disordered" evidence="1">
    <location>
        <begin position="237"/>
        <end position="279"/>
    </location>
</feature>
<proteinExistence type="predicted"/>
<evidence type="ECO:0000256" key="2">
    <source>
        <dbReference type="SAM" id="Phobius"/>
    </source>
</evidence>
<dbReference type="STRING" id="452637.Oter_0887"/>
<dbReference type="HOGENOM" id="CLU_425030_0_0_0"/>
<name>B1ZWP8_OPITP</name>
<dbReference type="OrthoDB" id="183190at2"/>
<feature type="transmembrane region" description="Helical" evidence="2">
    <location>
        <begin position="27"/>
        <end position="49"/>
    </location>
</feature>
<dbReference type="AlphaFoldDB" id="B1ZWP8"/>
<organism evidence="3 4">
    <name type="scientific">Opitutus terrae (strain DSM 11246 / JCM 15787 / PB90-1)</name>
    <dbReference type="NCBI Taxonomy" id="452637"/>
    <lineage>
        <taxon>Bacteria</taxon>
        <taxon>Pseudomonadati</taxon>
        <taxon>Verrucomicrobiota</taxon>
        <taxon>Opitutia</taxon>
        <taxon>Opitutales</taxon>
        <taxon>Opitutaceae</taxon>
        <taxon>Opitutus</taxon>
    </lineage>
</organism>